<gene>
    <name evidence="1" type="ORF">TNCV_4287551</name>
</gene>
<reference evidence="1" key="1">
    <citation type="submission" date="2020-08" db="EMBL/GenBank/DDBJ databases">
        <title>Multicomponent nature underlies the extraordinary mechanical properties of spider dragline silk.</title>
        <authorList>
            <person name="Kono N."/>
            <person name="Nakamura H."/>
            <person name="Mori M."/>
            <person name="Yoshida Y."/>
            <person name="Ohtoshi R."/>
            <person name="Malay A.D."/>
            <person name="Moran D.A.P."/>
            <person name="Tomita M."/>
            <person name="Numata K."/>
            <person name="Arakawa K."/>
        </authorList>
    </citation>
    <scope>NUCLEOTIDE SEQUENCE</scope>
</reference>
<keyword evidence="2" id="KW-1185">Reference proteome</keyword>
<dbReference type="EMBL" id="BMAU01021278">
    <property type="protein sequence ID" value="GFY07819.1"/>
    <property type="molecule type" value="Genomic_DNA"/>
</dbReference>
<name>A0A8X6VCR7_TRICX</name>
<sequence>MHNATVQQPLTTVSPNSNAAFMMLQAKAEFISKHNVVPFRCPSPLSIEPLVAQMPVVSSQGRRKVLTSDDKPRNFELRSSNDFPTFSSQLCEDLKLLWN</sequence>
<dbReference type="Proteomes" id="UP000887159">
    <property type="component" value="Unassembled WGS sequence"/>
</dbReference>
<accession>A0A8X6VCR7</accession>
<organism evidence="1 2">
    <name type="scientific">Trichonephila clavipes</name>
    <name type="common">Golden silk orbweaver</name>
    <name type="synonym">Nephila clavipes</name>
    <dbReference type="NCBI Taxonomy" id="2585209"/>
    <lineage>
        <taxon>Eukaryota</taxon>
        <taxon>Metazoa</taxon>
        <taxon>Ecdysozoa</taxon>
        <taxon>Arthropoda</taxon>
        <taxon>Chelicerata</taxon>
        <taxon>Arachnida</taxon>
        <taxon>Araneae</taxon>
        <taxon>Araneomorphae</taxon>
        <taxon>Entelegynae</taxon>
        <taxon>Araneoidea</taxon>
        <taxon>Nephilidae</taxon>
        <taxon>Trichonephila</taxon>
    </lineage>
</organism>
<protein>
    <submittedName>
        <fullName evidence="1">Uncharacterized protein</fullName>
    </submittedName>
</protein>
<comment type="caution">
    <text evidence="1">The sequence shown here is derived from an EMBL/GenBank/DDBJ whole genome shotgun (WGS) entry which is preliminary data.</text>
</comment>
<dbReference type="AlphaFoldDB" id="A0A8X6VCR7"/>
<proteinExistence type="predicted"/>
<evidence type="ECO:0000313" key="1">
    <source>
        <dbReference type="EMBL" id="GFY07819.1"/>
    </source>
</evidence>
<evidence type="ECO:0000313" key="2">
    <source>
        <dbReference type="Proteomes" id="UP000887159"/>
    </source>
</evidence>